<dbReference type="GO" id="GO:0005737">
    <property type="term" value="C:cytoplasm"/>
    <property type="evidence" value="ECO:0007669"/>
    <property type="project" value="UniProtKB-SubCell"/>
</dbReference>
<protein>
    <recommendedName>
        <fullName evidence="3 10">Cap-associated protein CAF20</fullName>
    </recommendedName>
</protein>
<dbReference type="InterPro" id="IPR031456">
    <property type="entry name" value="Caf20"/>
</dbReference>
<keyword evidence="6" id="KW-0597">Phosphoprotein</keyword>
<organism evidence="12 13">
    <name type="scientific">Naumovozyma dairenensis (strain ATCC 10597 / BCRC 20456 / CBS 421 / NBRC 0211 / NRRL Y-12639)</name>
    <name type="common">Saccharomyces dairenensis</name>
    <dbReference type="NCBI Taxonomy" id="1071378"/>
    <lineage>
        <taxon>Eukaryota</taxon>
        <taxon>Fungi</taxon>
        <taxon>Dikarya</taxon>
        <taxon>Ascomycota</taxon>
        <taxon>Saccharomycotina</taxon>
        <taxon>Saccharomycetes</taxon>
        <taxon>Saccharomycetales</taxon>
        <taxon>Saccharomycetaceae</taxon>
        <taxon>Naumovozyma</taxon>
    </lineage>
</organism>
<dbReference type="Proteomes" id="UP000000689">
    <property type="component" value="Chromosome 5"/>
</dbReference>
<dbReference type="EMBL" id="HE580271">
    <property type="protein sequence ID" value="CCD24904.1"/>
    <property type="molecule type" value="Genomic_DNA"/>
</dbReference>
<keyword evidence="8 10" id="KW-0648">Protein biosynthesis</keyword>
<evidence type="ECO:0000256" key="2">
    <source>
        <dbReference type="ARBA" id="ARBA00006057"/>
    </source>
</evidence>
<feature type="region of interest" description="Disordered" evidence="11">
    <location>
        <begin position="45"/>
        <end position="148"/>
    </location>
</feature>
<keyword evidence="4 10" id="KW-0963">Cytoplasm</keyword>
<gene>
    <name evidence="12" type="primary">NDAI0E00880</name>
    <name evidence="12" type="ordered locus">NDAI_0E00880</name>
</gene>
<evidence type="ECO:0000256" key="1">
    <source>
        <dbReference type="ARBA" id="ARBA00004496"/>
    </source>
</evidence>
<proteinExistence type="inferred from homology"/>
<evidence type="ECO:0000313" key="13">
    <source>
        <dbReference type="Proteomes" id="UP000000689"/>
    </source>
</evidence>
<dbReference type="GeneID" id="11498622"/>
<feature type="compositionally biased region" description="Polar residues" evidence="11">
    <location>
        <begin position="116"/>
        <end position="127"/>
    </location>
</feature>
<evidence type="ECO:0000313" key="12">
    <source>
        <dbReference type="EMBL" id="CCD24904.1"/>
    </source>
</evidence>
<keyword evidence="13" id="KW-1185">Reference proteome</keyword>
<dbReference type="AlphaFoldDB" id="G0WAY4"/>
<evidence type="ECO:0000256" key="5">
    <source>
        <dbReference type="ARBA" id="ARBA00022540"/>
    </source>
</evidence>
<dbReference type="eggNOG" id="ENOG502S2E7">
    <property type="taxonomic scope" value="Eukaryota"/>
</dbReference>
<reference evidence="12 13" key="1">
    <citation type="journal article" date="2011" name="Proc. Natl. Acad. Sci. U.S.A.">
        <title>Evolutionary erosion of yeast sex chromosomes by mating-type switching accidents.</title>
        <authorList>
            <person name="Gordon J.L."/>
            <person name="Armisen D."/>
            <person name="Proux-Wera E."/>
            <person name="Oheigeartaigh S.S."/>
            <person name="Byrne K.P."/>
            <person name="Wolfe K.H."/>
        </authorList>
    </citation>
    <scope>NUCLEOTIDE SEQUENCE [LARGE SCALE GENOMIC DNA]</scope>
    <source>
        <strain evidence="13">ATCC 10597 / BCRC 20456 / CBS 421 / NBRC 0211 / NRRL Y-12639</strain>
    </source>
</reference>
<feature type="compositionally biased region" description="Polar residues" evidence="11">
    <location>
        <begin position="75"/>
        <end position="86"/>
    </location>
</feature>
<dbReference type="STRING" id="1071378.G0WAY4"/>
<feature type="compositionally biased region" description="Low complexity" evidence="11">
    <location>
        <begin position="101"/>
        <end position="115"/>
    </location>
</feature>
<evidence type="ECO:0000256" key="10">
    <source>
        <dbReference type="RuleBase" id="RU363005"/>
    </source>
</evidence>
<dbReference type="GO" id="GO:0003743">
    <property type="term" value="F:translation initiation factor activity"/>
    <property type="evidence" value="ECO:0007669"/>
    <property type="project" value="UniProtKB-KW"/>
</dbReference>
<dbReference type="GO" id="GO:0017148">
    <property type="term" value="P:negative regulation of translation"/>
    <property type="evidence" value="ECO:0007669"/>
    <property type="project" value="UniProtKB-UniRule"/>
</dbReference>
<comment type="similarity">
    <text evidence="2 10">Belongs to the CAF20 family.</text>
</comment>
<keyword evidence="7 10" id="KW-0810">Translation regulation</keyword>
<keyword evidence="9 10" id="KW-0652">Protein synthesis inhibitor</keyword>
<evidence type="ECO:0000256" key="9">
    <source>
        <dbReference type="ARBA" id="ARBA00023193"/>
    </source>
</evidence>
<dbReference type="GO" id="GO:0008190">
    <property type="term" value="F:eukaryotic initiation factor 4E binding"/>
    <property type="evidence" value="ECO:0007669"/>
    <property type="project" value="EnsemblFungi"/>
</dbReference>
<dbReference type="Pfam" id="PF17052">
    <property type="entry name" value="CAF20"/>
    <property type="match status" value="1"/>
</dbReference>
<dbReference type="OrthoDB" id="3995390at2759"/>
<accession>G0WAY4</accession>
<name>G0WAY4_NAUDC</name>
<comment type="subcellular location">
    <subcellularLocation>
        <location evidence="1 10">Cytoplasm</location>
    </subcellularLocation>
</comment>
<feature type="compositionally biased region" description="Basic residues" evidence="11">
    <location>
        <begin position="48"/>
        <end position="74"/>
    </location>
</feature>
<evidence type="ECO:0000256" key="3">
    <source>
        <dbReference type="ARBA" id="ARBA00020270"/>
    </source>
</evidence>
<dbReference type="OMA" id="GRPKVKH"/>
<evidence type="ECO:0000256" key="7">
    <source>
        <dbReference type="ARBA" id="ARBA00022845"/>
    </source>
</evidence>
<evidence type="ECO:0000256" key="4">
    <source>
        <dbReference type="ARBA" id="ARBA00022490"/>
    </source>
</evidence>
<evidence type="ECO:0000256" key="6">
    <source>
        <dbReference type="ARBA" id="ARBA00022553"/>
    </source>
</evidence>
<comment type="function">
    <text evidence="10">Acts as an inhibitor of cap-dependent translation. Competes with eIF4G1 and EAP1 for binding to eIF4E and interferes with the formation of the eIF4F complex, inhibiting translation and stabilizing mRNA.</text>
</comment>
<keyword evidence="5 10" id="KW-0396">Initiation factor</keyword>
<dbReference type="HOGENOM" id="CLU_128343_0_0_1"/>
<evidence type="ECO:0000256" key="8">
    <source>
        <dbReference type="ARBA" id="ARBA00022917"/>
    </source>
</evidence>
<dbReference type="KEGG" id="ndi:NDAI_0E00880"/>
<evidence type="ECO:0000256" key="11">
    <source>
        <dbReference type="SAM" id="MobiDB-lite"/>
    </source>
</evidence>
<dbReference type="GO" id="GO:0010606">
    <property type="term" value="P:positive regulation of cytoplasmic mRNA processing body assembly"/>
    <property type="evidence" value="ECO:0007669"/>
    <property type="project" value="EnsemblFungi"/>
</dbReference>
<dbReference type="RefSeq" id="XP_003670147.1">
    <property type="nucleotide sequence ID" value="XM_003670099.1"/>
</dbReference>
<dbReference type="GO" id="GO:0030447">
    <property type="term" value="P:filamentous growth"/>
    <property type="evidence" value="ECO:0007669"/>
    <property type="project" value="EnsemblFungi"/>
</dbReference>
<sequence>MYKYTIDELLQLKPSETLVANFDAVDFRAIIEKVKQLQSLKEEEFAHHGGHGHFNRRRSSHHHAGRPKVKHNKPKVTTDSEGWSTLDNKKDVAEESEVVDGATTTAAGTTSNGNTRSSPVPSATIAQETLKVRPNNKNIGSSRPADTKDIVADKQIHGFNAFAALESDEDDE</sequence>
<dbReference type="GO" id="GO:0045727">
    <property type="term" value="P:positive regulation of translation"/>
    <property type="evidence" value="ECO:0007669"/>
    <property type="project" value="EnsemblFungi"/>
</dbReference>